<comment type="caution">
    <text evidence="1">The sequence shown here is derived from an EMBL/GenBank/DDBJ whole genome shotgun (WGS) entry which is preliminary data.</text>
</comment>
<dbReference type="EMBL" id="JBCGDC010000031">
    <property type="protein sequence ID" value="MFB6394105.1"/>
    <property type="molecule type" value="Genomic_DNA"/>
</dbReference>
<protein>
    <submittedName>
        <fullName evidence="1">DUF2690 domain-containing protein</fullName>
    </submittedName>
</protein>
<organism evidence="1 2">
    <name type="scientific">Polymorphospora lycopeni</name>
    <dbReference type="NCBI Taxonomy" id="3140240"/>
    <lineage>
        <taxon>Bacteria</taxon>
        <taxon>Bacillati</taxon>
        <taxon>Actinomycetota</taxon>
        <taxon>Actinomycetes</taxon>
        <taxon>Micromonosporales</taxon>
        <taxon>Micromonosporaceae</taxon>
        <taxon>Polymorphospora</taxon>
    </lineage>
</organism>
<evidence type="ECO:0000313" key="2">
    <source>
        <dbReference type="Proteomes" id="UP001582793"/>
    </source>
</evidence>
<dbReference type="RefSeq" id="WP_375734346.1">
    <property type="nucleotide sequence ID" value="NZ_JBCGDC010000031.1"/>
</dbReference>
<gene>
    <name evidence="1" type="ORF">AAFH96_13450</name>
</gene>
<dbReference type="InterPro" id="IPR021224">
    <property type="entry name" value="DUF2690"/>
</dbReference>
<name>A0ABV5CQ19_9ACTN</name>
<reference evidence="1 2" key="1">
    <citation type="submission" date="2024-04" db="EMBL/GenBank/DDBJ databases">
        <title>Polymorphospora sp. isolated from Baiyangdian Lake in Xiong'an New Area.</title>
        <authorList>
            <person name="Zhang X."/>
            <person name="Liu J."/>
        </authorList>
    </citation>
    <scope>NUCLEOTIDE SEQUENCE [LARGE SCALE GENOMIC DNA]</scope>
    <source>
        <strain evidence="1 2">2-325</strain>
    </source>
</reference>
<evidence type="ECO:0000313" key="1">
    <source>
        <dbReference type="EMBL" id="MFB6394105.1"/>
    </source>
</evidence>
<keyword evidence="2" id="KW-1185">Reference proteome</keyword>
<dbReference type="Proteomes" id="UP001582793">
    <property type="component" value="Unassembled WGS sequence"/>
</dbReference>
<proteinExistence type="predicted"/>
<dbReference type="Pfam" id="PF10901">
    <property type="entry name" value="DUF2690"/>
    <property type="match status" value="1"/>
</dbReference>
<sequence>MHQQPLHLPSKAQGVVVAPIAVHTLRSMQTVSAETAKSPMAREPKRRTLSRWLVVLLVAAVAGTTGTRVPARPALAGKIKVECWGDWCSGRDPEETRCSVDAYTVASAGIPWSGGLEVELRWSPTCQTNWARVNYGAFSFVRAVQSGTGYTQDYSATNGTYWWSRMIYSPDRCVKASTASVLYTQVDTWCV</sequence>
<accession>A0ABV5CQ19</accession>